<feature type="binding site" evidence="7">
    <location>
        <position position="175"/>
    </location>
    <ligand>
        <name>Mg(2+)</name>
        <dbReference type="ChEBI" id="CHEBI:18420"/>
    </ligand>
</feature>
<dbReference type="GO" id="GO:0044038">
    <property type="term" value="P:cell wall macromolecule biosynthetic process"/>
    <property type="evidence" value="ECO:0007669"/>
    <property type="project" value="TreeGrafter"/>
</dbReference>
<reference evidence="9 12" key="2">
    <citation type="submission" date="2021-08" db="EMBL/GenBank/DDBJ databases">
        <title>Complete genome sequence of the strain Aneurinibacillus thermoaerophilus CCM 8960.</title>
        <authorList>
            <person name="Musilova J."/>
            <person name="Kourilova X."/>
            <person name="Pernicova I."/>
            <person name="Bezdicek M."/>
            <person name="Lengerova M."/>
            <person name="Obruca S."/>
            <person name="Sedlar K."/>
        </authorList>
    </citation>
    <scope>NUCLEOTIDE SEQUENCE [LARGE SCALE GENOMIC DNA]</scope>
    <source>
        <strain evidence="9 12">CCM 8960</strain>
    </source>
</reference>
<keyword evidence="6 8" id="KW-0472">Membrane</keyword>
<comment type="subcellular location">
    <subcellularLocation>
        <location evidence="1">Cell membrane</location>
        <topology evidence="1">Multi-pass membrane protein</topology>
    </subcellularLocation>
</comment>
<dbReference type="GO" id="GO:0046872">
    <property type="term" value="F:metal ion binding"/>
    <property type="evidence" value="ECO:0007669"/>
    <property type="project" value="UniProtKB-KW"/>
</dbReference>
<keyword evidence="7" id="KW-0479">Metal-binding</keyword>
<keyword evidence="2" id="KW-1003">Cell membrane</keyword>
<feature type="transmembrane region" description="Helical" evidence="8">
    <location>
        <begin position="49"/>
        <end position="70"/>
    </location>
</feature>
<evidence type="ECO:0000256" key="7">
    <source>
        <dbReference type="PIRSR" id="PIRSR600715-1"/>
    </source>
</evidence>
<feature type="transmembrane region" description="Helical" evidence="8">
    <location>
        <begin position="312"/>
        <end position="330"/>
    </location>
</feature>
<dbReference type="GO" id="GO:0016780">
    <property type="term" value="F:phosphotransferase activity, for other substituted phosphate groups"/>
    <property type="evidence" value="ECO:0007669"/>
    <property type="project" value="InterPro"/>
</dbReference>
<evidence type="ECO:0000313" key="9">
    <source>
        <dbReference type="EMBL" id="QYY42556.1"/>
    </source>
</evidence>
<dbReference type="PANTHER" id="PTHR22926:SF3">
    <property type="entry name" value="UNDECAPRENYL-PHOSPHATE ALPHA-N-ACETYLGLUCOSAMINYL 1-PHOSPHATE TRANSFERASE"/>
    <property type="match status" value="1"/>
</dbReference>
<accession>A0A1G7ZY14</accession>
<feature type="transmembrane region" description="Helical" evidence="8">
    <location>
        <begin position="237"/>
        <end position="254"/>
    </location>
</feature>
<feature type="transmembrane region" description="Helical" evidence="8">
    <location>
        <begin position="183"/>
        <end position="202"/>
    </location>
</feature>
<feature type="transmembrane region" description="Helical" evidence="8">
    <location>
        <begin position="208"/>
        <end position="225"/>
    </location>
</feature>
<dbReference type="GO" id="GO:0005886">
    <property type="term" value="C:plasma membrane"/>
    <property type="evidence" value="ECO:0007669"/>
    <property type="project" value="UniProtKB-SubCell"/>
</dbReference>
<feature type="transmembrane region" description="Helical" evidence="8">
    <location>
        <begin position="158"/>
        <end position="176"/>
    </location>
</feature>
<dbReference type="Proteomes" id="UP000826616">
    <property type="component" value="Chromosome"/>
</dbReference>
<organism evidence="10 11">
    <name type="scientific">Aneurinibacillus thermoaerophilus</name>
    <dbReference type="NCBI Taxonomy" id="143495"/>
    <lineage>
        <taxon>Bacteria</taxon>
        <taxon>Bacillati</taxon>
        <taxon>Bacillota</taxon>
        <taxon>Bacilli</taxon>
        <taxon>Bacillales</taxon>
        <taxon>Paenibacillaceae</taxon>
        <taxon>Aneurinibacillus group</taxon>
        <taxon>Aneurinibacillus</taxon>
    </lineage>
</organism>
<dbReference type="Pfam" id="PF00953">
    <property type="entry name" value="Glycos_transf_4"/>
    <property type="match status" value="1"/>
</dbReference>
<evidence type="ECO:0000256" key="6">
    <source>
        <dbReference type="ARBA" id="ARBA00023136"/>
    </source>
</evidence>
<feature type="transmembrane region" description="Helical" evidence="8">
    <location>
        <begin position="90"/>
        <end position="111"/>
    </location>
</feature>
<feature type="transmembrane region" description="Helical" evidence="8">
    <location>
        <begin position="260"/>
        <end position="281"/>
    </location>
</feature>
<feature type="binding site" evidence="7">
    <location>
        <position position="236"/>
    </location>
    <ligand>
        <name>Mg(2+)</name>
        <dbReference type="ChEBI" id="CHEBI:18420"/>
    </ligand>
</feature>
<evidence type="ECO:0000256" key="1">
    <source>
        <dbReference type="ARBA" id="ARBA00004651"/>
    </source>
</evidence>
<dbReference type="EMBL" id="FNDE01000013">
    <property type="protein sequence ID" value="SDH13501.1"/>
    <property type="molecule type" value="Genomic_DNA"/>
</dbReference>
<sequence>MESSYIYGFILSLVVALIATPLVKKLAIAVGAVDKPNHRKVHQRLMPRLGGLAIYLGFLAAYLLVFPPFLEKIGPFLEQMGISSEAMVETYSRATLGIFIGGTIIVLVGALDDRFELSPKLKLLGQIVAAAVVVYYGLRIEFVNLPFQGMLSFEWDWIAIGITIFWIVGITNAVNLIDGLDGLAAGVSGIATAAMMIMAVFVMPNPVVALYCAILLGGILGFLRYNFHPAKIFMGDTGALFLGFNLATLSIMGFKNTTLFAFIIPILILGVPLSDTIFAMVRRFLNKQPISVADKEHLHHCLLAMGLSHRGAVLAIYGISFVFATAAIVFSQSTLWGALIIVCALLFILQLVAELIGWVGQKKKPLLETARRIKQMTTGKQ</sequence>
<dbReference type="GO" id="GO:0071555">
    <property type="term" value="P:cell wall organization"/>
    <property type="evidence" value="ECO:0007669"/>
    <property type="project" value="TreeGrafter"/>
</dbReference>
<dbReference type="GO" id="GO:0009103">
    <property type="term" value="P:lipopolysaccharide biosynthetic process"/>
    <property type="evidence" value="ECO:0007669"/>
    <property type="project" value="TreeGrafter"/>
</dbReference>
<keyword evidence="7" id="KW-0460">Magnesium</keyword>
<dbReference type="CDD" id="cd06853">
    <property type="entry name" value="GT_WecA_like"/>
    <property type="match status" value="1"/>
</dbReference>
<feature type="transmembrane region" description="Helical" evidence="8">
    <location>
        <begin position="336"/>
        <end position="359"/>
    </location>
</feature>
<evidence type="ECO:0000256" key="3">
    <source>
        <dbReference type="ARBA" id="ARBA00022679"/>
    </source>
</evidence>
<dbReference type="PROSITE" id="PS01348">
    <property type="entry name" value="MRAY_2"/>
    <property type="match status" value="1"/>
</dbReference>
<keyword evidence="12" id="KW-1185">Reference proteome</keyword>
<protein>
    <submittedName>
        <fullName evidence="10">UDP-GlcNAc:undecaprenyl-phosphate GlcNAc-1-phosphate transferase</fullName>
    </submittedName>
    <submittedName>
        <fullName evidence="9">Undecaprenyl/decaprenyl-phosphate alpha-N-acetylglucosaminyl 1-phosphate transferase</fullName>
    </submittedName>
</protein>
<dbReference type="PANTHER" id="PTHR22926">
    <property type="entry name" value="PHOSPHO-N-ACETYLMURAMOYL-PENTAPEPTIDE-TRANSFERASE"/>
    <property type="match status" value="1"/>
</dbReference>
<evidence type="ECO:0000256" key="5">
    <source>
        <dbReference type="ARBA" id="ARBA00022989"/>
    </source>
</evidence>
<evidence type="ECO:0000313" key="12">
    <source>
        <dbReference type="Proteomes" id="UP000826616"/>
    </source>
</evidence>
<dbReference type="InterPro" id="IPR000715">
    <property type="entry name" value="Glycosyl_transferase_4"/>
</dbReference>
<keyword evidence="5 8" id="KW-1133">Transmembrane helix</keyword>
<evidence type="ECO:0000256" key="4">
    <source>
        <dbReference type="ARBA" id="ARBA00022692"/>
    </source>
</evidence>
<proteinExistence type="predicted"/>
<dbReference type="RefSeq" id="WP_057897456.1">
    <property type="nucleotide sequence ID" value="NZ_CP080764.1"/>
</dbReference>
<evidence type="ECO:0000256" key="8">
    <source>
        <dbReference type="SAM" id="Phobius"/>
    </source>
</evidence>
<comment type="cofactor">
    <cofactor evidence="7">
        <name>Mg(2+)</name>
        <dbReference type="ChEBI" id="CHEBI:18420"/>
    </cofactor>
</comment>
<evidence type="ECO:0000256" key="2">
    <source>
        <dbReference type="ARBA" id="ARBA00022475"/>
    </source>
</evidence>
<dbReference type="EMBL" id="CP080764">
    <property type="protein sequence ID" value="QYY42556.1"/>
    <property type="molecule type" value="Genomic_DNA"/>
</dbReference>
<keyword evidence="3 10" id="KW-0808">Transferase</keyword>
<evidence type="ECO:0000313" key="11">
    <source>
        <dbReference type="Proteomes" id="UP000198956"/>
    </source>
</evidence>
<name>A0A1G7ZY14_ANETH</name>
<feature type="transmembrane region" description="Helical" evidence="8">
    <location>
        <begin position="6"/>
        <end position="28"/>
    </location>
</feature>
<keyword evidence="4 8" id="KW-0812">Transmembrane</keyword>
<dbReference type="Proteomes" id="UP000198956">
    <property type="component" value="Unassembled WGS sequence"/>
</dbReference>
<dbReference type="OrthoDB" id="9783652at2"/>
<dbReference type="GeneID" id="97143129"/>
<dbReference type="AlphaFoldDB" id="A0A1G7ZY14"/>
<reference evidence="10 11" key="1">
    <citation type="submission" date="2016-10" db="EMBL/GenBank/DDBJ databases">
        <authorList>
            <person name="de Groot N.N."/>
        </authorList>
    </citation>
    <scope>NUCLEOTIDE SEQUENCE [LARGE SCALE GENOMIC DNA]</scope>
    <source>
        <strain evidence="10 11">L 420-91</strain>
    </source>
</reference>
<evidence type="ECO:0000313" key="10">
    <source>
        <dbReference type="EMBL" id="SDH13501.1"/>
    </source>
</evidence>
<gene>
    <name evidence="9" type="ORF">K3F53_17245</name>
    <name evidence="10" type="ORF">SAMN04489735_101310</name>
</gene>
<feature type="transmembrane region" description="Helical" evidence="8">
    <location>
        <begin position="123"/>
        <end position="138"/>
    </location>
</feature>
<dbReference type="InterPro" id="IPR018480">
    <property type="entry name" value="PNAcMuramoyl-5peptid_Trfase_CS"/>
</dbReference>